<proteinExistence type="inferred from homology"/>
<evidence type="ECO:0000259" key="5">
    <source>
        <dbReference type="PROSITE" id="PS50931"/>
    </source>
</evidence>
<dbReference type="InterPro" id="IPR036390">
    <property type="entry name" value="WH_DNA-bd_sf"/>
</dbReference>
<dbReference type="InterPro" id="IPR036388">
    <property type="entry name" value="WH-like_DNA-bd_sf"/>
</dbReference>
<dbReference type="PROSITE" id="PS50931">
    <property type="entry name" value="HTH_LYSR"/>
    <property type="match status" value="1"/>
</dbReference>
<dbReference type="CDD" id="cd08474">
    <property type="entry name" value="PBP2_CrgA_like_5"/>
    <property type="match status" value="1"/>
</dbReference>
<dbReference type="Gene3D" id="3.40.190.290">
    <property type="match status" value="1"/>
</dbReference>
<dbReference type="Proteomes" id="UP000746649">
    <property type="component" value="Unassembled WGS sequence"/>
</dbReference>
<dbReference type="Pfam" id="PF03466">
    <property type="entry name" value="LysR_substrate"/>
    <property type="match status" value="1"/>
</dbReference>
<comment type="similarity">
    <text evidence="1">Belongs to the LysR transcriptional regulatory family.</text>
</comment>
<evidence type="ECO:0000256" key="3">
    <source>
        <dbReference type="ARBA" id="ARBA00023125"/>
    </source>
</evidence>
<name>A0ABS0ZS47_9ENTR</name>
<evidence type="ECO:0000256" key="2">
    <source>
        <dbReference type="ARBA" id="ARBA00023015"/>
    </source>
</evidence>
<sequence>MVRNNINDLAAFLTVARERSFTKAAAKMSISQSALSHTIRNLEKRLGIRLLTRTTRSVTPTEAGERLLEGIGAHFDGIEAQLEALNAFKDKPSGTIRINAPDFAISCVLLPKLREFIPRYPDVTVELVQDNGLSDIVNDRFDAGVRMGYQLANGMISARISPDFRFAVIGAKSYFASHEEPQKPQDLIHHSCINYRFLTRGGIYAWEFEEDGREIKIGVDGQLIFNDIFHVLDAAVAGLGLAYVPEDIAQPWIEKGDVIRVLEEFSPFWDGFYLYYPHRHQASPAFSELLKALRVQD</sequence>
<keyword evidence="3" id="KW-0238">DNA-binding</keyword>
<dbReference type="RefSeq" id="WP_200035301.1">
    <property type="nucleotide sequence ID" value="NZ_JADWND010000005.1"/>
</dbReference>
<dbReference type="InterPro" id="IPR058163">
    <property type="entry name" value="LysR-type_TF_proteobact-type"/>
</dbReference>
<dbReference type="PRINTS" id="PR00039">
    <property type="entry name" value="HTHLYSR"/>
</dbReference>
<dbReference type="InterPro" id="IPR005119">
    <property type="entry name" value="LysR_subst-bd"/>
</dbReference>
<evidence type="ECO:0000313" key="7">
    <source>
        <dbReference type="Proteomes" id="UP000746649"/>
    </source>
</evidence>
<evidence type="ECO:0000256" key="1">
    <source>
        <dbReference type="ARBA" id="ARBA00009437"/>
    </source>
</evidence>
<gene>
    <name evidence="6" type="ORF">I6M88_11755</name>
</gene>
<accession>A0ABS0ZS47</accession>
<feature type="domain" description="HTH lysR-type" evidence="5">
    <location>
        <begin position="4"/>
        <end position="61"/>
    </location>
</feature>
<reference evidence="6 7" key="1">
    <citation type="submission" date="2020-11" db="EMBL/GenBank/DDBJ databases">
        <title>Enhanced detection system for hospital associated transmission using whole genome sequencing surveillance.</title>
        <authorList>
            <person name="Harrison L.H."/>
            <person name="Van Tyne D."/>
            <person name="Marsh J.W."/>
            <person name="Griffith M.P."/>
            <person name="Snyder D.J."/>
            <person name="Cooper V.S."/>
            <person name="Mustapha M."/>
        </authorList>
    </citation>
    <scope>NUCLEOTIDE SEQUENCE [LARGE SCALE GENOMIC DNA]</scope>
    <source>
        <strain evidence="6 7">CB00117</strain>
    </source>
</reference>
<protein>
    <submittedName>
        <fullName evidence="6">LysR family transcriptional regulator</fullName>
    </submittedName>
</protein>
<keyword evidence="7" id="KW-1185">Reference proteome</keyword>
<dbReference type="SUPFAM" id="SSF53850">
    <property type="entry name" value="Periplasmic binding protein-like II"/>
    <property type="match status" value="1"/>
</dbReference>
<comment type="caution">
    <text evidence="6">The sequence shown here is derived from an EMBL/GenBank/DDBJ whole genome shotgun (WGS) entry which is preliminary data.</text>
</comment>
<keyword evidence="4" id="KW-0804">Transcription</keyword>
<dbReference type="Gene3D" id="1.10.10.10">
    <property type="entry name" value="Winged helix-like DNA-binding domain superfamily/Winged helix DNA-binding domain"/>
    <property type="match status" value="1"/>
</dbReference>
<evidence type="ECO:0000256" key="4">
    <source>
        <dbReference type="ARBA" id="ARBA00023163"/>
    </source>
</evidence>
<dbReference type="InterPro" id="IPR000847">
    <property type="entry name" value="LysR_HTH_N"/>
</dbReference>
<dbReference type="EMBL" id="JADWND010000005">
    <property type="protein sequence ID" value="MBJ8381641.1"/>
    <property type="molecule type" value="Genomic_DNA"/>
</dbReference>
<dbReference type="PANTHER" id="PTHR30537:SF1">
    <property type="entry name" value="HTH-TYPE TRANSCRIPTIONAL REGULATOR PGRR"/>
    <property type="match status" value="1"/>
</dbReference>
<dbReference type="SUPFAM" id="SSF46785">
    <property type="entry name" value="Winged helix' DNA-binding domain"/>
    <property type="match status" value="1"/>
</dbReference>
<dbReference type="PANTHER" id="PTHR30537">
    <property type="entry name" value="HTH-TYPE TRANSCRIPTIONAL REGULATOR"/>
    <property type="match status" value="1"/>
</dbReference>
<evidence type="ECO:0000313" key="6">
    <source>
        <dbReference type="EMBL" id="MBJ8381641.1"/>
    </source>
</evidence>
<keyword evidence="2" id="KW-0805">Transcription regulation</keyword>
<organism evidence="6 7">
    <name type="scientific">Citrobacter sedlakii</name>
    <dbReference type="NCBI Taxonomy" id="67826"/>
    <lineage>
        <taxon>Bacteria</taxon>
        <taxon>Pseudomonadati</taxon>
        <taxon>Pseudomonadota</taxon>
        <taxon>Gammaproteobacteria</taxon>
        <taxon>Enterobacterales</taxon>
        <taxon>Enterobacteriaceae</taxon>
        <taxon>Citrobacter</taxon>
        <taxon>Citrobacter freundii complex</taxon>
    </lineage>
</organism>
<dbReference type="Pfam" id="PF00126">
    <property type="entry name" value="HTH_1"/>
    <property type="match status" value="1"/>
</dbReference>